<dbReference type="HOGENOM" id="CLU_1710634_0_0_4"/>
<proteinExistence type="predicted"/>
<gene>
    <name evidence="2" type="ordered locus">Galf_1466</name>
</gene>
<feature type="transmembrane region" description="Helical" evidence="1">
    <location>
        <begin position="20"/>
        <end position="40"/>
    </location>
</feature>
<keyword evidence="3" id="KW-1185">Reference proteome</keyword>
<evidence type="ECO:0000256" key="1">
    <source>
        <dbReference type="SAM" id="Phobius"/>
    </source>
</evidence>
<evidence type="ECO:0000313" key="3">
    <source>
        <dbReference type="Proteomes" id="UP000001235"/>
    </source>
</evidence>
<sequence length="153" mass="17639">MQSKKGGKQYFVRDKATPWYKSPLFSIGIMLFSIAVWFACSMRTLNTINFETKRLILRSEGCAYLQIHHFQTHTYPITNTCVAEVPFKYLPFSDNGLIWAEDESTVFVHGSQIVAVEALPDRPWPPARRRDFTYVAIGTLVYLGIFIFMVVNF</sequence>
<organism evidence="2 3">
    <name type="scientific">Gallionella capsiferriformans (strain ES-2)</name>
    <name type="common">Gallionella ferruginea capsiferriformans (strain ES-2)</name>
    <dbReference type="NCBI Taxonomy" id="395494"/>
    <lineage>
        <taxon>Bacteria</taxon>
        <taxon>Pseudomonadati</taxon>
        <taxon>Pseudomonadota</taxon>
        <taxon>Betaproteobacteria</taxon>
        <taxon>Nitrosomonadales</taxon>
        <taxon>Gallionellaceae</taxon>
        <taxon>Gallionella</taxon>
    </lineage>
</organism>
<reference evidence="2 3" key="1">
    <citation type="submission" date="2010-08" db="EMBL/GenBank/DDBJ databases">
        <title>Complete sequence of Gallionella capsiferriformans ES-2.</title>
        <authorList>
            <consortium name="US DOE Joint Genome Institute"/>
            <person name="Lucas S."/>
            <person name="Copeland A."/>
            <person name="Lapidus A."/>
            <person name="Cheng J.-F."/>
            <person name="Bruce D."/>
            <person name="Goodwin L."/>
            <person name="Pitluck S."/>
            <person name="Chertkov O."/>
            <person name="Davenport K.W."/>
            <person name="Detter J.C."/>
            <person name="Han C."/>
            <person name="Tapia R."/>
            <person name="Land M."/>
            <person name="Hauser L."/>
            <person name="Chang Y.-J."/>
            <person name="Jeffries C."/>
            <person name="Kyrpides N."/>
            <person name="Ivanova N."/>
            <person name="Mikhailova N."/>
            <person name="Shelobolina E.S."/>
            <person name="Picardal F."/>
            <person name="Roden E."/>
            <person name="Emerson D."/>
            <person name="Woyke T."/>
        </authorList>
    </citation>
    <scope>NUCLEOTIDE SEQUENCE [LARGE SCALE GENOMIC DNA]</scope>
    <source>
        <strain evidence="2 3">ES-2</strain>
    </source>
</reference>
<dbReference type="STRING" id="395494.Galf_1466"/>
<evidence type="ECO:0008006" key="4">
    <source>
        <dbReference type="Google" id="ProtNLM"/>
    </source>
</evidence>
<evidence type="ECO:0000313" key="2">
    <source>
        <dbReference type="EMBL" id="ADL55485.1"/>
    </source>
</evidence>
<keyword evidence="1" id="KW-0472">Membrane</keyword>
<keyword evidence="1" id="KW-1133">Transmembrane helix</keyword>
<dbReference type="RefSeq" id="WP_013293424.1">
    <property type="nucleotide sequence ID" value="NC_014394.1"/>
</dbReference>
<dbReference type="KEGG" id="gca:Galf_1466"/>
<dbReference type="EMBL" id="CP002159">
    <property type="protein sequence ID" value="ADL55485.1"/>
    <property type="molecule type" value="Genomic_DNA"/>
</dbReference>
<dbReference type="AlphaFoldDB" id="D9SG38"/>
<accession>D9SG38</accession>
<keyword evidence="1" id="KW-0812">Transmembrane</keyword>
<name>D9SG38_GALCS</name>
<dbReference type="Proteomes" id="UP000001235">
    <property type="component" value="Chromosome"/>
</dbReference>
<feature type="transmembrane region" description="Helical" evidence="1">
    <location>
        <begin position="132"/>
        <end position="151"/>
    </location>
</feature>
<protein>
    <recommendedName>
        <fullName evidence="4">Transmembrane protein</fullName>
    </recommendedName>
</protein>